<dbReference type="EMBL" id="JBHUEL010000001">
    <property type="protein sequence ID" value="MFD1765306.1"/>
    <property type="molecule type" value="Genomic_DNA"/>
</dbReference>
<organism evidence="2 3">
    <name type="scientific">Sphingorhabdus buctiana</name>
    <dbReference type="NCBI Taxonomy" id="1508805"/>
    <lineage>
        <taxon>Bacteria</taxon>
        <taxon>Pseudomonadati</taxon>
        <taxon>Pseudomonadota</taxon>
        <taxon>Alphaproteobacteria</taxon>
        <taxon>Sphingomonadales</taxon>
        <taxon>Sphingomonadaceae</taxon>
        <taxon>Sphingorhabdus</taxon>
    </lineage>
</organism>
<evidence type="ECO:0000313" key="2">
    <source>
        <dbReference type="EMBL" id="MFD1765306.1"/>
    </source>
</evidence>
<name>A0ABW4M8L8_9SPHN</name>
<accession>A0ABW4M8L8</accession>
<dbReference type="InterPro" id="IPR029044">
    <property type="entry name" value="Nucleotide-diphossugar_trans"/>
</dbReference>
<protein>
    <submittedName>
        <fullName evidence="2">Glycosyltransferase family 2 protein</fullName>
    </submittedName>
</protein>
<dbReference type="PANTHER" id="PTHR22916:SF3">
    <property type="entry name" value="UDP-GLCNAC:BETAGAL BETA-1,3-N-ACETYLGLUCOSAMINYLTRANSFERASE-LIKE PROTEIN 1"/>
    <property type="match status" value="1"/>
</dbReference>
<dbReference type="Pfam" id="PF00535">
    <property type="entry name" value="Glycos_transf_2"/>
    <property type="match status" value="1"/>
</dbReference>
<dbReference type="PANTHER" id="PTHR22916">
    <property type="entry name" value="GLYCOSYLTRANSFERASE"/>
    <property type="match status" value="1"/>
</dbReference>
<dbReference type="InterPro" id="IPR001173">
    <property type="entry name" value="Glyco_trans_2-like"/>
</dbReference>
<dbReference type="Proteomes" id="UP001597215">
    <property type="component" value="Unassembled WGS sequence"/>
</dbReference>
<sequence length="343" mass="40251">MKDSSGPWLSILLPVYNVESYLSECIHSIVQQASDDAGIEIIIVDDGSTDGSRGLAERLCAQFSQQLKLVCHNRNLGVSAARNRLLDEARGKFVWFIDPDDYILTGAIEKLRSVVGRHDPDMILCDYRKNRFWKRRAFFGPARRLSDDKRQLIRGVFKSRKMYCCVRVSKRLIWGDDLRFPVGRVFEDIATTPLLLLRTKNFYYIPEPWVHYRQRRGSIMDSVKRQPDVFDEMKHHDLARALLGYKDQLNKCLISRDASIDYYVADYCAKEFTKTAIRMMRAQQDDLASISMPERMTKLCSLWEACSPISFEQLTGHYLKRLRLVRYLMLHYFLFVRRQNIWH</sequence>
<keyword evidence="3" id="KW-1185">Reference proteome</keyword>
<gene>
    <name evidence="2" type="ORF">ACFSAG_00425</name>
</gene>
<feature type="domain" description="Glycosyltransferase 2-like" evidence="1">
    <location>
        <begin position="10"/>
        <end position="129"/>
    </location>
</feature>
<dbReference type="SUPFAM" id="SSF53448">
    <property type="entry name" value="Nucleotide-diphospho-sugar transferases"/>
    <property type="match status" value="1"/>
</dbReference>
<dbReference type="RefSeq" id="WP_381510492.1">
    <property type="nucleotide sequence ID" value="NZ_JBHUEL010000001.1"/>
</dbReference>
<proteinExistence type="predicted"/>
<comment type="caution">
    <text evidence="2">The sequence shown here is derived from an EMBL/GenBank/DDBJ whole genome shotgun (WGS) entry which is preliminary data.</text>
</comment>
<dbReference type="Gene3D" id="3.90.550.10">
    <property type="entry name" value="Spore Coat Polysaccharide Biosynthesis Protein SpsA, Chain A"/>
    <property type="match status" value="1"/>
</dbReference>
<dbReference type="CDD" id="cd00761">
    <property type="entry name" value="Glyco_tranf_GTA_type"/>
    <property type="match status" value="1"/>
</dbReference>
<evidence type="ECO:0000259" key="1">
    <source>
        <dbReference type="Pfam" id="PF00535"/>
    </source>
</evidence>
<evidence type="ECO:0000313" key="3">
    <source>
        <dbReference type="Proteomes" id="UP001597215"/>
    </source>
</evidence>
<reference evidence="3" key="1">
    <citation type="journal article" date="2019" name="Int. J. Syst. Evol. Microbiol.">
        <title>The Global Catalogue of Microorganisms (GCM) 10K type strain sequencing project: providing services to taxonomists for standard genome sequencing and annotation.</title>
        <authorList>
            <consortium name="The Broad Institute Genomics Platform"/>
            <consortium name="The Broad Institute Genome Sequencing Center for Infectious Disease"/>
            <person name="Wu L."/>
            <person name="Ma J."/>
        </authorList>
    </citation>
    <scope>NUCLEOTIDE SEQUENCE [LARGE SCALE GENOMIC DNA]</scope>
    <source>
        <strain evidence="3">CGMCC 1.12449</strain>
    </source>
</reference>